<dbReference type="Proteomes" id="UP000789366">
    <property type="component" value="Unassembled WGS sequence"/>
</dbReference>
<organism evidence="1 2">
    <name type="scientific">Cetraspora pellucida</name>
    <dbReference type="NCBI Taxonomy" id="1433469"/>
    <lineage>
        <taxon>Eukaryota</taxon>
        <taxon>Fungi</taxon>
        <taxon>Fungi incertae sedis</taxon>
        <taxon>Mucoromycota</taxon>
        <taxon>Glomeromycotina</taxon>
        <taxon>Glomeromycetes</taxon>
        <taxon>Diversisporales</taxon>
        <taxon>Gigasporaceae</taxon>
        <taxon>Cetraspora</taxon>
    </lineage>
</organism>
<evidence type="ECO:0000313" key="1">
    <source>
        <dbReference type="EMBL" id="CAG8468921.1"/>
    </source>
</evidence>
<comment type="caution">
    <text evidence="1">The sequence shown here is derived from an EMBL/GenBank/DDBJ whole genome shotgun (WGS) entry which is preliminary data.</text>
</comment>
<protein>
    <submittedName>
        <fullName evidence="1">992_t:CDS:1</fullName>
    </submittedName>
</protein>
<accession>A0ACA9KE95</accession>
<proteinExistence type="predicted"/>
<gene>
    <name evidence="1" type="ORF">SPELUC_LOCUS1602</name>
</gene>
<name>A0ACA9KE95_9GLOM</name>
<dbReference type="EMBL" id="CAJVPW010000891">
    <property type="protein sequence ID" value="CAG8468921.1"/>
    <property type="molecule type" value="Genomic_DNA"/>
</dbReference>
<evidence type="ECO:0000313" key="2">
    <source>
        <dbReference type="Proteomes" id="UP000789366"/>
    </source>
</evidence>
<reference evidence="1" key="1">
    <citation type="submission" date="2021-06" db="EMBL/GenBank/DDBJ databases">
        <authorList>
            <person name="Kallberg Y."/>
            <person name="Tangrot J."/>
            <person name="Rosling A."/>
        </authorList>
    </citation>
    <scope>NUCLEOTIDE SEQUENCE</scope>
    <source>
        <strain evidence="1">28 12/20/2015</strain>
    </source>
</reference>
<keyword evidence="2" id="KW-1185">Reference proteome</keyword>
<feature type="non-terminal residue" evidence="1">
    <location>
        <position position="1"/>
    </location>
</feature>
<sequence>EDDIAANNQPTSVKTFFGHLRNLKDPIQYVKILGTIERLKQMTFVREELRLQANQQQLVAQEQQELLMNLYRQLFGLSRYYNIKKDLTASEVINSLLQHFTPDELLYQLQNHLPFPDDVIAPRQPNYHERLAGFISFTNIIWFISISLFVISITILFRNWIFPLILDFIYWVPVFCWEFLAHIICFFIIFNARIYDVGTSRRDYIALTGCILWSPLWLWTFSLRMLDFDQSYRYTQRTLAVIYAFIAIQYQIHIIGTMTIFTVLSILGFSAHVYRTMAVIGFDSRNSLVRCKFITGIILLAFTIPVYIFNKDISKIKWLAPFETGIFFFCTLTYHVALLIDSASYKHWNLLLEIFSYACTLWCGTIYDVQSMKSIGGTFLVWWSFVQLGRIDWLNIKMVWLMLLLSIILWKLCYVIQSYPDYFFNITQIFGETSK</sequence>